<organism evidence="2 3">
    <name type="scientific">Microbacterium maritypicum MF109</name>
    <dbReference type="NCBI Taxonomy" id="1333857"/>
    <lineage>
        <taxon>Bacteria</taxon>
        <taxon>Bacillati</taxon>
        <taxon>Actinomycetota</taxon>
        <taxon>Actinomycetes</taxon>
        <taxon>Micrococcales</taxon>
        <taxon>Microbacteriaceae</taxon>
        <taxon>Microbacterium</taxon>
    </lineage>
</organism>
<accession>T5KGI3</accession>
<feature type="transmembrane region" description="Helical" evidence="1">
    <location>
        <begin position="17"/>
        <end position="36"/>
    </location>
</feature>
<dbReference type="AlphaFoldDB" id="T5KGI3"/>
<evidence type="ECO:0000256" key="1">
    <source>
        <dbReference type="SAM" id="Phobius"/>
    </source>
</evidence>
<proteinExistence type="predicted"/>
<name>T5KGI3_MICMQ</name>
<gene>
    <name evidence="2" type="ORF">L687_18165</name>
</gene>
<dbReference type="Proteomes" id="UP000016033">
    <property type="component" value="Unassembled WGS sequence"/>
</dbReference>
<evidence type="ECO:0000313" key="2">
    <source>
        <dbReference type="EMBL" id="EQM76582.1"/>
    </source>
</evidence>
<protein>
    <submittedName>
        <fullName evidence="2">Uncharacterized protein</fullName>
    </submittedName>
</protein>
<comment type="caution">
    <text evidence="2">The sequence shown here is derived from an EMBL/GenBank/DDBJ whole genome shotgun (WGS) entry which is preliminary data.</text>
</comment>
<dbReference type="RefSeq" id="WP_021199966.1">
    <property type="nucleotide sequence ID" value="NZ_ATAO01000188.1"/>
</dbReference>
<keyword evidence="1" id="KW-0472">Membrane</keyword>
<evidence type="ECO:0000313" key="3">
    <source>
        <dbReference type="Proteomes" id="UP000016033"/>
    </source>
</evidence>
<reference evidence="2 3" key="1">
    <citation type="journal article" date="2013" name="Genome Announc.">
        <title>Whole-genome sequences of five oyster-associated bacteria show potential for crude oil hydrocarbon degradation.</title>
        <authorList>
            <person name="Chauhan A."/>
            <person name="Green S."/>
            <person name="Pathak A."/>
            <person name="Thomas J."/>
            <person name="Venkatramanan R."/>
        </authorList>
    </citation>
    <scope>NUCLEOTIDE SEQUENCE [LARGE SCALE GENOMIC DNA]</scope>
    <source>
        <strain evidence="2 3">MF109</strain>
    </source>
</reference>
<feature type="transmembrane region" description="Helical" evidence="1">
    <location>
        <begin position="42"/>
        <end position="60"/>
    </location>
</feature>
<keyword evidence="1" id="KW-0812">Transmembrane</keyword>
<keyword evidence="1" id="KW-1133">Transmembrane helix</keyword>
<sequence>MVSLNELGPMAKRKRSLLIISWVAPVLALVAAIVFWNDPPMLSAIAAAILLLMMTALYLVERRFSRALIAALRRQQT</sequence>
<dbReference type="EMBL" id="ATAO01000188">
    <property type="protein sequence ID" value="EQM76582.1"/>
    <property type="molecule type" value="Genomic_DNA"/>
</dbReference>